<evidence type="ECO:0000256" key="3">
    <source>
        <dbReference type="ARBA" id="ARBA00022989"/>
    </source>
</evidence>
<evidence type="ECO:0000256" key="4">
    <source>
        <dbReference type="ARBA" id="ARBA00023136"/>
    </source>
</evidence>
<dbReference type="Pfam" id="PF01699">
    <property type="entry name" value="Na_Ca_ex"/>
    <property type="match status" value="2"/>
</dbReference>
<evidence type="ECO:0000256" key="5">
    <source>
        <dbReference type="SAM" id="Phobius"/>
    </source>
</evidence>
<evidence type="ECO:0000313" key="8">
    <source>
        <dbReference type="Proteomes" id="UP000190814"/>
    </source>
</evidence>
<feature type="transmembrane region" description="Helical" evidence="5">
    <location>
        <begin position="110"/>
        <end position="129"/>
    </location>
</feature>
<keyword evidence="4 5" id="KW-0472">Membrane</keyword>
<dbReference type="EMBL" id="FUXZ01000004">
    <property type="protein sequence ID" value="SKA62495.1"/>
    <property type="molecule type" value="Genomic_DNA"/>
</dbReference>
<keyword evidence="3 5" id="KW-1133">Transmembrane helix</keyword>
<dbReference type="RefSeq" id="WP_078765520.1">
    <property type="nucleotide sequence ID" value="NZ_FUXZ01000004.1"/>
</dbReference>
<evidence type="ECO:0000313" key="7">
    <source>
        <dbReference type="EMBL" id="SKA62495.1"/>
    </source>
</evidence>
<dbReference type="NCBIfam" id="TIGR00367">
    <property type="entry name" value="calcium/sodium antiporter"/>
    <property type="match status" value="1"/>
</dbReference>
<dbReference type="InterPro" id="IPR004837">
    <property type="entry name" value="NaCa_Exmemb"/>
</dbReference>
<name>A0A1T4VC26_9FIRM</name>
<evidence type="ECO:0000259" key="6">
    <source>
        <dbReference type="Pfam" id="PF01699"/>
    </source>
</evidence>
<feature type="transmembrane region" description="Helical" evidence="5">
    <location>
        <begin position="68"/>
        <end position="90"/>
    </location>
</feature>
<dbReference type="PANTHER" id="PTHR10846">
    <property type="entry name" value="SODIUM/POTASSIUM/CALCIUM EXCHANGER"/>
    <property type="match status" value="1"/>
</dbReference>
<dbReference type="AlphaFoldDB" id="A0A1T4VC26"/>
<feature type="domain" description="Sodium/calcium exchanger membrane region" evidence="6">
    <location>
        <begin position="4"/>
        <end position="167"/>
    </location>
</feature>
<keyword evidence="2 5" id="KW-0812">Transmembrane</keyword>
<feature type="transmembrane region" description="Helical" evidence="5">
    <location>
        <begin position="191"/>
        <end position="208"/>
    </location>
</feature>
<evidence type="ECO:0000256" key="1">
    <source>
        <dbReference type="ARBA" id="ARBA00004141"/>
    </source>
</evidence>
<evidence type="ECO:0000256" key="2">
    <source>
        <dbReference type="ARBA" id="ARBA00022692"/>
    </source>
</evidence>
<feature type="transmembrane region" description="Helical" evidence="5">
    <location>
        <begin position="34"/>
        <end position="56"/>
    </location>
</feature>
<sequence length="339" mass="35316">MIKAIILLLVGFVLLVKGADVFVDGSSNIARKFGIPSIVVGLTIVAIGTSLPEAAVSISAAMKGSNAIAISNVVGSNIFNILVVLGLVSLIKTTTVSEDVLKRDFPICSILIILMTVFSMDKVFAGKVIGKINPLLPKNADKVSGKIGRIEGLVLLLIFIAFLIIAVVSALKAIKNGSITEEDNNKKEVSMGMSVLFIILGVAAIKFGGDFVVDNAIIIALKLGMSETLVGLTIVAVGTSLPELVTSIVAVAKGENDIALGNVVGSNIANVGFVIGVSAIINPVSCSMISLVNLILTSIVTLTIFAFAKSKNLINRFEGFISIVGYGLFMAYSIIMAFA</sequence>
<dbReference type="GO" id="GO:0006874">
    <property type="term" value="P:intracellular calcium ion homeostasis"/>
    <property type="evidence" value="ECO:0007669"/>
    <property type="project" value="TreeGrafter"/>
</dbReference>
<feature type="transmembrane region" description="Helical" evidence="5">
    <location>
        <begin position="258"/>
        <end position="281"/>
    </location>
</feature>
<dbReference type="STRING" id="39495.SAMN02745111_00627"/>
<dbReference type="Gene3D" id="1.20.1420.30">
    <property type="entry name" value="NCX, central ion-binding region"/>
    <property type="match status" value="1"/>
</dbReference>
<keyword evidence="8" id="KW-1185">Reference proteome</keyword>
<feature type="transmembrane region" description="Helical" evidence="5">
    <location>
        <begin position="150"/>
        <end position="171"/>
    </location>
</feature>
<feature type="transmembrane region" description="Helical" evidence="5">
    <location>
        <begin position="288"/>
        <end position="308"/>
    </location>
</feature>
<dbReference type="Proteomes" id="UP000190814">
    <property type="component" value="Unassembled WGS sequence"/>
</dbReference>
<dbReference type="PANTHER" id="PTHR10846:SF8">
    <property type="entry name" value="INNER MEMBRANE PROTEIN YRBG"/>
    <property type="match status" value="1"/>
</dbReference>
<organism evidence="7 8">
    <name type="scientific">Eubacterium uniforme</name>
    <dbReference type="NCBI Taxonomy" id="39495"/>
    <lineage>
        <taxon>Bacteria</taxon>
        <taxon>Bacillati</taxon>
        <taxon>Bacillota</taxon>
        <taxon>Clostridia</taxon>
        <taxon>Eubacteriales</taxon>
        <taxon>Eubacteriaceae</taxon>
        <taxon>Eubacterium</taxon>
    </lineage>
</organism>
<dbReference type="GO" id="GO:0005262">
    <property type="term" value="F:calcium channel activity"/>
    <property type="evidence" value="ECO:0007669"/>
    <property type="project" value="TreeGrafter"/>
</dbReference>
<proteinExistence type="predicted"/>
<dbReference type="InterPro" id="IPR044880">
    <property type="entry name" value="NCX_ion-bd_dom_sf"/>
</dbReference>
<dbReference type="GO" id="GO:0008273">
    <property type="term" value="F:calcium, potassium:sodium antiporter activity"/>
    <property type="evidence" value="ECO:0007669"/>
    <property type="project" value="TreeGrafter"/>
</dbReference>
<feature type="transmembrane region" description="Helical" evidence="5">
    <location>
        <begin position="320"/>
        <end position="338"/>
    </location>
</feature>
<gene>
    <name evidence="7" type="ORF">SAMN02745111_00627</name>
</gene>
<feature type="transmembrane region" description="Helical" evidence="5">
    <location>
        <begin position="229"/>
        <end position="252"/>
    </location>
</feature>
<comment type="subcellular location">
    <subcellularLocation>
        <location evidence="1">Membrane</location>
        <topology evidence="1">Multi-pass membrane protein</topology>
    </subcellularLocation>
</comment>
<protein>
    <submittedName>
        <fullName evidence="7">Cation:H+ antiporter</fullName>
    </submittedName>
</protein>
<dbReference type="GO" id="GO:0005886">
    <property type="term" value="C:plasma membrane"/>
    <property type="evidence" value="ECO:0007669"/>
    <property type="project" value="TreeGrafter"/>
</dbReference>
<feature type="domain" description="Sodium/calcium exchanger membrane region" evidence="6">
    <location>
        <begin position="194"/>
        <end position="334"/>
    </location>
</feature>
<dbReference type="InterPro" id="IPR004481">
    <property type="entry name" value="K/Na/Ca-exchanger"/>
</dbReference>
<accession>A0A1T4VC26</accession>
<reference evidence="7 8" key="1">
    <citation type="submission" date="2017-02" db="EMBL/GenBank/DDBJ databases">
        <authorList>
            <person name="Peterson S.W."/>
        </authorList>
    </citation>
    <scope>NUCLEOTIDE SEQUENCE [LARGE SCALE GENOMIC DNA]</scope>
    <source>
        <strain evidence="7 8">ATCC 35992</strain>
    </source>
</reference>